<gene>
    <name evidence="2" type="ORF">SAMN02787073_0201</name>
</gene>
<sequence>MKSKYFVLLIILVQLVSCRNKNTTDCPEKGFCIENKKFFYNQEPIALGMSIEKFVDIAGKYDRKVEDSLEGHKTTYYYWLKQKLHVAISESLIVVNNLEVDQVTGEYYGHTPSDQPEYPAYKSLEEIIKKYGRYDSTNVEKVATDISTFYVWDKLGFNVWVDKG</sequence>
<dbReference type="Proteomes" id="UP000184108">
    <property type="component" value="Unassembled WGS sequence"/>
</dbReference>
<organism evidence="2 3">
    <name type="scientific">Chryseobacterium vrystaatense</name>
    <dbReference type="NCBI Taxonomy" id="307480"/>
    <lineage>
        <taxon>Bacteria</taxon>
        <taxon>Pseudomonadati</taxon>
        <taxon>Bacteroidota</taxon>
        <taxon>Flavobacteriia</taxon>
        <taxon>Flavobacteriales</taxon>
        <taxon>Weeksellaceae</taxon>
        <taxon>Chryseobacterium group</taxon>
        <taxon>Chryseobacterium</taxon>
    </lineage>
</organism>
<reference evidence="3" key="1">
    <citation type="submission" date="2016-11" db="EMBL/GenBank/DDBJ databases">
        <authorList>
            <person name="Varghese N."/>
            <person name="Submissions S."/>
        </authorList>
    </citation>
    <scope>NUCLEOTIDE SEQUENCE [LARGE SCALE GENOMIC DNA]</scope>
    <source>
        <strain evidence="3">YR203</strain>
    </source>
</reference>
<dbReference type="InterPro" id="IPR056640">
    <property type="entry name" value="DUF7738"/>
</dbReference>
<proteinExistence type="predicted"/>
<dbReference type="EMBL" id="FQVE01000012">
    <property type="protein sequence ID" value="SHH07351.1"/>
    <property type="molecule type" value="Genomic_DNA"/>
</dbReference>
<dbReference type="Pfam" id="PF24880">
    <property type="entry name" value="DUF7738"/>
    <property type="match status" value="1"/>
</dbReference>
<feature type="domain" description="DUF7738" evidence="1">
    <location>
        <begin position="31"/>
        <end position="95"/>
    </location>
</feature>
<feature type="non-terminal residue" evidence="2">
    <location>
        <position position="164"/>
    </location>
</feature>
<evidence type="ECO:0000259" key="1">
    <source>
        <dbReference type="Pfam" id="PF24880"/>
    </source>
</evidence>
<dbReference type="AlphaFoldDB" id="A0A1M5Q0R1"/>
<name>A0A1M5Q0R1_9FLAO</name>
<evidence type="ECO:0000313" key="3">
    <source>
        <dbReference type="Proteomes" id="UP000184108"/>
    </source>
</evidence>
<evidence type="ECO:0000313" key="2">
    <source>
        <dbReference type="EMBL" id="SHH07351.1"/>
    </source>
</evidence>
<protein>
    <recommendedName>
        <fullName evidence="1">DUF7738 domain-containing protein</fullName>
    </recommendedName>
</protein>
<accession>A0A1M5Q0R1</accession>